<dbReference type="AlphaFoldDB" id="A0A7S1PFV2"/>
<reference evidence="7" key="1">
    <citation type="submission" date="2021-01" db="EMBL/GenBank/DDBJ databases">
        <authorList>
            <person name="Corre E."/>
            <person name="Pelletier E."/>
            <person name="Niang G."/>
            <person name="Scheremetjew M."/>
            <person name="Finn R."/>
            <person name="Kale V."/>
            <person name="Holt S."/>
            <person name="Cochrane G."/>
            <person name="Meng A."/>
            <person name="Brown T."/>
            <person name="Cohen L."/>
        </authorList>
    </citation>
    <scope>NUCLEOTIDE SEQUENCE</scope>
    <source>
        <strain evidence="7">WS</strain>
    </source>
</reference>
<dbReference type="GO" id="GO:0061665">
    <property type="term" value="F:SUMO ligase activity"/>
    <property type="evidence" value="ECO:0007669"/>
    <property type="project" value="TreeGrafter"/>
</dbReference>
<dbReference type="InterPro" id="IPR013083">
    <property type="entry name" value="Znf_RING/FYVE/PHD"/>
</dbReference>
<feature type="domain" description="SP-RING-type" evidence="6">
    <location>
        <begin position="298"/>
        <end position="380"/>
    </location>
</feature>
<dbReference type="Gene3D" id="3.30.40.10">
    <property type="entry name" value="Zinc/RING finger domain, C3HC4 (zinc finger)"/>
    <property type="match status" value="1"/>
</dbReference>
<protein>
    <recommendedName>
        <fullName evidence="6">SP-RING-type domain-containing protein</fullName>
    </recommendedName>
</protein>
<gene>
    <name evidence="7" type="ORF">PCOS0759_LOCUS1092</name>
</gene>
<evidence type="ECO:0000256" key="3">
    <source>
        <dbReference type="ARBA" id="ARBA00022833"/>
    </source>
</evidence>
<proteinExistence type="predicted"/>
<evidence type="ECO:0000256" key="5">
    <source>
        <dbReference type="SAM" id="MobiDB-lite"/>
    </source>
</evidence>
<sequence length="523" mass="58729">MPKERPSRFAFPLSEDDIIEISGDLSHPLPDKDTMSTADLHTLTVSDMKAMIKYINDNKLEPHMKLRSSGKKQELKSRLEKYLWPDKRQGVILASRDDRLGSLKRPSALCKRVVTYGEKMNKQKIEADLTIKGKQDPYAVIDTLLDLAEIKQQTGKVELDINLDPTQMEKISTPQYDVHLYWLTSSLNPHNWQDATVSWNDFKFTLPKANRKLKKKLKKKVLITSTPIVIPKNVVRAQNVCTVLHPHWIPVDGNFIVVLVRNFTTRDLISKVQHRTELWAKEEEQKKEANKLGHDGPNSDDLIMYDDEIITLNDALTLERVSEPCRGKNCKHKTCFDLESYLEYSHASCVWNCPVCDTPLRYEDLIIDYNIKRIISEVDPEVDKVRLHGDGSYTVIVPQNTTIIAGDGPVAHTAPIYTTTTTIDTPAAPGTSQSTDKDDETVLSASLGNVNPQSANHAQSDEEELNRLLGETGDDEADWIPSATNSYAPQVTLTRSASLPNGGTAGVDETQLGTSEFMPIEID</sequence>
<feature type="region of interest" description="Disordered" evidence="5">
    <location>
        <begin position="495"/>
        <end position="523"/>
    </location>
</feature>
<dbReference type="GO" id="GO:0016925">
    <property type="term" value="P:protein sumoylation"/>
    <property type="evidence" value="ECO:0007669"/>
    <property type="project" value="TreeGrafter"/>
</dbReference>
<evidence type="ECO:0000256" key="4">
    <source>
        <dbReference type="PROSITE-ProRule" id="PRU00452"/>
    </source>
</evidence>
<dbReference type="InterPro" id="IPR004181">
    <property type="entry name" value="Znf_MIZ"/>
</dbReference>
<dbReference type="PROSITE" id="PS51044">
    <property type="entry name" value="ZF_SP_RING"/>
    <property type="match status" value="1"/>
</dbReference>
<keyword evidence="2 4" id="KW-0863">Zinc-finger</keyword>
<name>A0A7S1PFV2_9EUKA</name>
<dbReference type="GO" id="GO:0000785">
    <property type="term" value="C:chromatin"/>
    <property type="evidence" value="ECO:0007669"/>
    <property type="project" value="TreeGrafter"/>
</dbReference>
<dbReference type="PANTHER" id="PTHR10782:SF4">
    <property type="entry name" value="TONALLI, ISOFORM E"/>
    <property type="match status" value="1"/>
</dbReference>
<keyword evidence="1" id="KW-0479">Metal-binding</keyword>
<accession>A0A7S1PFV2</accession>
<evidence type="ECO:0000256" key="2">
    <source>
        <dbReference type="ARBA" id="ARBA00022771"/>
    </source>
</evidence>
<keyword evidence="3" id="KW-0862">Zinc</keyword>
<evidence type="ECO:0000256" key="1">
    <source>
        <dbReference type="ARBA" id="ARBA00022723"/>
    </source>
</evidence>
<dbReference type="CDD" id="cd16650">
    <property type="entry name" value="SP-RING_PIAS-like"/>
    <property type="match status" value="1"/>
</dbReference>
<dbReference type="PANTHER" id="PTHR10782">
    <property type="entry name" value="ZINC FINGER MIZ DOMAIN-CONTAINING PROTEIN"/>
    <property type="match status" value="1"/>
</dbReference>
<organism evidence="7">
    <name type="scientific">Percolomonas cosmopolitus</name>
    <dbReference type="NCBI Taxonomy" id="63605"/>
    <lineage>
        <taxon>Eukaryota</taxon>
        <taxon>Discoba</taxon>
        <taxon>Heterolobosea</taxon>
        <taxon>Tetramitia</taxon>
        <taxon>Eutetramitia</taxon>
        <taxon>Percolomonadidae</taxon>
        <taxon>Percolomonas</taxon>
    </lineage>
</organism>
<evidence type="ECO:0000259" key="6">
    <source>
        <dbReference type="PROSITE" id="PS51044"/>
    </source>
</evidence>
<dbReference type="EMBL" id="HBGD01001356">
    <property type="protein sequence ID" value="CAD9077860.1"/>
    <property type="molecule type" value="Transcribed_RNA"/>
</dbReference>
<evidence type="ECO:0000313" key="7">
    <source>
        <dbReference type="EMBL" id="CAD9077860.1"/>
    </source>
</evidence>
<dbReference type="GO" id="GO:0008270">
    <property type="term" value="F:zinc ion binding"/>
    <property type="evidence" value="ECO:0007669"/>
    <property type="project" value="UniProtKB-KW"/>
</dbReference>
<dbReference type="Pfam" id="PF02891">
    <property type="entry name" value="zf-MIZ"/>
    <property type="match status" value="1"/>
</dbReference>